<gene>
    <name evidence="2" type="ORF">BACPEC_01016</name>
</gene>
<reference evidence="2 3" key="1">
    <citation type="submission" date="2008-11" db="EMBL/GenBank/DDBJ databases">
        <title>Draft genome sequence of Bacteroides pectinophilus (ATCC 43243).</title>
        <authorList>
            <person name="Sudarsanam P."/>
            <person name="Ley R."/>
            <person name="Guruge J."/>
            <person name="Turnbaugh P.J."/>
            <person name="Mahowald M."/>
            <person name="Liep D."/>
            <person name="Gordon J."/>
        </authorList>
    </citation>
    <scope>NUCLEOTIDE SEQUENCE [LARGE SCALE GENOMIC DNA]</scope>
    <source>
        <strain evidence="2 3">ATCC 43243</strain>
    </source>
</reference>
<dbReference type="HOGENOM" id="CLU_3285134_0_0_9"/>
<evidence type="ECO:0000313" key="2">
    <source>
        <dbReference type="EMBL" id="EEC58031.1"/>
    </source>
</evidence>
<dbReference type="STRING" id="483218.BACPEC_01016"/>
<feature type="transmembrane region" description="Helical" evidence="1">
    <location>
        <begin position="20"/>
        <end position="37"/>
    </location>
</feature>
<accession>B7AQQ9</accession>
<evidence type="ECO:0000256" key="1">
    <source>
        <dbReference type="SAM" id="Phobius"/>
    </source>
</evidence>
<protein>
    <submittedName>
        <fullName evidence="2">Uncharacterized protein</fullName>
    </submittedName>
</protein>
<proteinExistence type="predicted"/>
<keyword evidence="1" id="KW-0812">Transmembrane</keyword>
<keyword evidence="3" id="KW-1185">Reference proteome</keyword>
<dbReference type="AlphaFoldDB" id="B7AQQ9"/>
<evidence type="ECO:0000313" key="3">
    <source>
        <dbReference type="Proteomes" id="UP000003136"/>
    </source>
</evidence>
<keyword evidence="1" id="KW-1133">Transmembrane helix</keyword>
<organism evidence="2 3">
    <name type="scientific">[Bacteroides] pectinophilus ATCC 43243</name>
    <dbReference type="NCBI Taxonomy" id="483218"/>
    <lineage>
        <taxon>Bacteria</taxon>
        <taxon>Bacillati</taxon>
        <taxon>Bacillota</taxon>
        <taxon>Clostridia</taxon>
        <taxon>Eubacteriales</taxon>
    </lineage>
</organism>
<dbReference type="Proteomes" id="UP000003136">
    <property type="component" value="Unassembled WGS sequence"/>
</dbReference>
<dbReference type="EMBL" id="ABVQ01000035">
    <property type="protein sequence ID" value="EEC58031.1"/>
    <property type="molecule type" value="Genomic_DNA"/>
</dbReference>
<comment type="caution">
    <text evidence="2">The sequence shown here is derived from an EMBL/GenBank/DDBJ whole genome shotgun (WGS) entry which is preliminary data.</text>
</comment>
<reference evidence="2 3" key="2">
    <citation type="submission" date="2008-11" db="EMBL/GenBank/DDBJ databases">
        <authorList>
            <person name="Fulton L."/>
            <person name="Clifton S."/>
            <person name="Fulton B."/>
            <person name="Xu J."/>
            <person name="Minx P."/>
            <person name="Pepin K.H."/>
            <person name="Johnson M."/>
            <person name="Bhonagiri V."/>
            <person name="Nash W.E."/>
            <person name="Mardis E.R."/>
            <person name="Wilson R.K."/>
        </authorList>
    </citation>
    <scope>NUCLEOTIDE SEQUENCE [LARGE SCALE GENOMIC DNA]</scope>
    <source>
        <strain evidence="2 3">ATCC 43243</strain>
    </source>
</reference>
<sequence>MHITYAKYFHYLMHLHDKDMSAIILFISLYHQSLGILPQA</sequence>
<name>B7AQQ9_9FIRM</name>
<keyword evidence="1" id="KW-0472">Membrane</keyword>